<proteinExistence type="predicted"/>
<dbReference type="InterPro" id="IPR010342">
    <property type="entry name" value="DUF938"/>
</dbReference>
<sequence length="219" mass="23098">MPRRERLPDTASVASPGEDGRLHAPSAERNTGPILSLIRHHGPAAGNVLELASGTGQHAAAFAAALPGLDWQPTEIDPTRRASIDAWAANAQAPKLRPAIALDATAPGWGAAHPGQDMILTVNLLHLISTPEARILIAEAAQALAPDGRLIVYGPFLRAGETTSEGDASFDASLRAQDPEIGYKDDFDVIDWMHEAGLILVDVVEMPANNLGIVARRPA</sequence>
<dbReference type="EMBL" id="FRCB01000003">
    <property type="protein sequence ID" value="SHL91268.1"/>
    <property type="molecule type" value="Genomic_DNA"/>
</dbReference>
<accession>A0A1M7EHV5</accession>
<dbReference type="SUPFAM" id="SSF53335">
    <property type="entry name" value="S-adenosyl-L-methionine-dependent methyltransferases"/>
    <property type="match status" value="1"/>
</dbReference>
<dbReference type="InterPro" id="IPR029063">
    <property type="entry name" value="SAM-dependent_MTases_sf"/>
</dbReference>
<dbReference type="Gene3D" id="3.40.50.150">
    <property type="entry name" value="Vaccinia Virus protein VP39"/>
    <property type="match status" value="1"/>
</dbReference>
<evidence type="ECO:0000256" key="1">
    <source>
        <dbReference type="SAM" id="MobiDB-lite"/>
    </source>
</evidence>
<evidence type="ECO:0000313" key="3">
    <source>
        <dbReference type="Proteomes" id="UP000322545"/>
    </source>
</evidence>
<dbReference type="Proteomes" id="UP000322545">
    <property type="component" value="Unassembled WGS sequence"/>
</dbReference>
<evidence type="ECO:0008006" key="4">
    <source>
        <dbReference type="Google" id="ProtNLM"/>
    </source>
</evidence>
<feature type="region of interest" description="Disordered" evidence="1">
    <location>
        <begin position="1"/>
        <end position="28"/>
    </location>
</feature>
<dbReference type="AlphaFoldDB" id="A0A1M7EHV5"/>
<keyword evidence="3" id="KW-1185">Reference proteome</keyword>
<dbReference type="Pfam" id="PF06080">
    <property type="entry name" value="DUF938"/>
    <property type="match status" value="1"/>
</dbReference>
<gene>
    <name evidence="2" type="ORF">SAMN05443432_103369</name>
</gene>
<dbReference type="PANTHER" id="PTHR20974">
    <property type="entry name" value="UPF0585 PROTEIN CG18661"/>
    <property type="match status" value="1"/>
</dbReference>
<evidence type="ECO:0000313" key="2">
    <source>
        <dbReference type="EMBL" id="SHL91268.1"/>
    </source>
</evidence>
<name>A0A1M7EHV5_9RHOB</name>
<reference evidence="2 3" key="1">
    <citation type="submission" date="2016-11" db="EMBL/GenBank/DDBJ databases">
        <authorList>
            <person name="Varghese N."/>
            <person name="Submissions S."/>
        </authorList>
    </citation>
    <scope>NUCLEOTIDE SEQUENCE [LARGE SCALE GENOMIC DNA]</scope>
    <source>
        <strain evidence="2 3">DSM 28249</strain>
    </source>
</reference>
<dbReference type="PANTHER" id="PTHR20974:SF0">
    <property type="entry name" value="UPF0585 PROTEIN CG18661"/>
    <property type="match status" value="1"/>
</dbReference>
<organism evidence="2 3">
    <name type="scientific">Roseovarius litoreus</name>
    <dbReference type="NCBI Taxonomy" id="1155722"/>
    <lineage>
        <taxon>Bacteria</taxon>
        <taxon>Pseudomonadati</taxon>
        <taxon>Pseudomonadota</taxon>
        <taxon>Alphaproteobacteria</taxon>
        <taxon>Rhodobacterales</taxon>
        <taxon>Roseobacteraceae</taxon>
        <taxon>Roseovarius</taxon>
    </lineage>
</organism>
<protein>
    <recommendedName>
        <fullName evidence="4">Methyltransferase domain-containing protein</fullName>
    </recommendedName>
</protein>
<dbReference type="RefSeq" id="WP_149779141.1">
    <property type="nucleotide sequence ID" value="NZ_FRCB01000003.1"/>
</dbReference>